<dbReference type="CDD" id="cd17039">
    <property type="entry name" value="Ubl_ubiquitin_like"/>
    <property type="match status" value="1"/>
</dbReference>
<dbReference type="InterPro" id="IPR016135">
    <property type="entry name" value="UBQ-conjugating_enzyme/RWD"/>
</dbReference>
<feature type="domain" description="Ubiquitin-like" evidence="1">
    <location>
        <begin position="3"/>
        <end position="69"/>
    </location>
</feature>
<gene>
    <name evidence="3" type="ORF">DUNSADRAFT_15170</name>
</gene>
<dbReference type="SUPFAM" id="SSF54495">
    <property type="entry name" value="UBC-like"/>
    <property type="match status" value="1"/>
</dbReference>
<dbReference type="PANTHER" id="PTHR24067">
    <property type="entry name" value="UBIQUITIN-CONJUGATING ENZYME E2"/>
    <property type="match status" value="1"/>
</dbReference>
<dbReference type="InterPro" id="IPR000608">
    <property type="entry name" value="UBC"/>
</dbReference>
<dbReference type="PROSITE" id="PS50127">
    <property type="entry name" value="UBC_2"/>
    <property type="match status" value="1"/>
</dbReference>
<evidence type="ECO:0000259" key="1">
    <source>
        <dbReference type="PROSITE" id="PS50053"/>
    </source>
</evidence>
<name>A0ABQ7G5X1_DUNSA</name>
<comment type="caution">
    <text evidence="3">The sequence shown here is derived from an EMBL/GenBank/DDBJ whole genome shotgun (WGS) entry which is preliminary data.</text>
</comment>
<protein>
    <submittedName>
        <fullName evidence="3">Ubiquitin-conjugating enzyme/RWD-like protein</fullName>
    </submittedName>
</protein>
<evidence type="ECO:0000259" key="2">
    <source>
        <dbReference type="PROSITE" id="PS50127"/>
    </source>
</evidence>
<dbReference type="InterPro" id="IPR029071">
    <property type="entry name" value="Ubiquitin-like_domsf"/>
</dbReference>
<dbReference type="Gene3D" id="3.10.20.90">
    <property type="entry name" value="Phosphatidylinositol 3-kinase Catalytic Subunit, Chain A, domain 1"/>
    <property type="match status" value="1"/>
</dbReference>
<dbReference type="SMART" id="SM00212">
    <property type="entry name" value="UBCc"/>
    <property type="match status" value="1"/>
</dbReference>
<organism evidence="3 4">
    <name type="scientific">Dunaliella salina</name>
    <name type="common">Green alga</name>
    <name type="synonym">Protococcus salinus</name>
    <dbReference type="NCBI Taxonomy" id="3046"/>
    <lineage>
        <taxon>Eukaryota</taxon>
        <taxon>Viridiplantae</taxon>
        <taxon>Chlorophyta</taxon>
        <taxon>core chlorophytes</taxon>
        <taxon>Chlorophyceae</taxon>
        <taxon>CS clade</taxon>
        <taxon>Chlamydomonadales</taxon>
        <taxon>Dunaliellaceae</taxon>
        <taxon>Dunaliella</taxon>
    </lineage>
</organism>
<evidence type="ECO:0000313" key="4">
    <source>
        <dbReference type="Proteomes" id="UP000815325"/>
    </source>
</evidence>
<accession>A0ABQ7G5X1</accession>
<evidence type="ECO:0000313" key="3">
    <source>
        <dbReference type="EMBL" id="KAF5830013.1"/>
    </source>
</evidence>
<proteinExistence type="predicted"/>
<dbReference type="InterPro" id="IPR050113">
    <property type="entry name" value="Ub_conjugating_enzyme"/>
</dbReference>
<dbReference type="Proteomes" id="UP000815325">
    <property type="component" value="Unassembled WGS sequence"/>
</dbReference>
<dbReference type="InterPro" id="IPR000626">
    <property type="entry name" value="Ubiquitin-like_dom"/>
</dbReference>
<sequence>MSVELSVVTLKGQKLDRLTMSVNDTIHAVKRSISSRMHGQQIQYMTLLYRSKPLQDETRTLNAYGIHAGKKEQLHLVSRFTGGMRSAVNEIVHQLKFVKKAKLFGLVSIDAEDEFTWNMMMKGPKGSPYEEGLFSLTITFPPSYPFSPPGIKFNTPIFHPNVYSDGDLCWAENDQTGSKYFADVFIGAVNALLLSPNPDSPANSTAAHLWTNNRWEYEQRARAHTRENAFAY</sequence>
<dbReference type="PROSITE" id="PS50053">
    <property type="entry name" value="UBIQUITIN_2"/>
    <property type="match status" value="1"/>
</dbReference>
<feature type="domain" description="UBC core" evidence="2">
    <location>
        <begin position="86"/>
        <end position="230"/>
    </location>
</feature>
<keyword evidence="4" id="KW-1185">Reference proteome</keyword>
<dbReference type="Gene3D" id="3.10.110.10">
    <property type="entry name" value="Ubiquitin Conjugating Enzyme"/>
    <property type="match status" value="1"/>
</dbReference>
<dbReference type="Pfam" id="PF00179">
    <property type="entry name" value="UQ_con"/>
    <property type="match status" value="1"/>
</dbReference>
<dbReference type="SMART" id="SM00213">
    <property type="entry name" value="UBQ"/>
    <property type="match status" value="1"/>
</dbReference>
<dbReference type="SUPFAM" id="SSF54236">
    <property type="entry name" value="Ubiquitin-like"/>
    <property type="match status" value="1"/>
</dbReference>
<reference evidence="3" key="1">
    <citation type="submission" date="2017-08" db="EMBL/GenBank/DDBJ databases">
        <authorList>
            <person name="Polle J.E."/>
            <person name="Barry K."/>
            <person name="Cushman J."/>
            <person name="Schmutz J."/>
            <person name="Tran D."/>
            <person name="Hathwaick L.T."/>
            <person name="Yim W.C."/>
            <person name="Jenkins J."/>
            <person name="Mckie-Krisberg Z.M."/>
            <person name="Prochnik S."/>
            <person name="Lindquist E."/>
            <person name="Dockter R.B."/>
            <person name="Adam C."/>
            <person name="Molina H."/>
            <person name="Bunkerborg J."/>
            <person name="Jin E."/>
            <person name="Buchheim M."/>
            <person name="Magnuson J."/>
        </authorList>
    </citation>
    <scope>NUCLEOTIDE SEQUENCE</scope>
    <source>
        <strain evidence="3">CCAP 19/18</strain>
    </source>
</reference>
<dbReference type="EMBL" id="MU070089">
    <property type="protein sequence ID" value="KAF5830013.1"/>
    <property type="molecule type" value="Genomic_DNA"/>
</dbReference>